<dbReference type="PANTHER" id="PTHR23509">
    <property type="entry name" value="PA-PL1 PHOSPHOLIPASE FAMILY"/>
    <property type="match status" value="1"/>
</dbReference>
<sequence length="955" mass="103366">MASRGPSPPPPPPIHAYWFYSSPFPLDDPLAPFPIPTAATAAIKYPPRPFSRYDSLALEAAYQDLLVTQRAREAEYERSQAVSTPAASFFRGRTPKIIRRESGKSTTSAASAQTIKEVAKEGKLVFKGEGGAEVAVDVTGVVIPDGPVRKSSASTLRFPSSTSSSLSVGLGKSPGMGLGISPNVGLGAPPNLGRGTSPGVGLGTSPTVRLGTSPSLVFGTSPNLGLGTSPNTSGTTRTPFIRSLTQSRASTLPPPSPSLSPSRQPSVKKPTPPPSPPIQIEIPVGIQRLHQVLLPSFLMTPIYWSPLQDIASVMRGTWFYGETMLPVDAEAANRLEAGWEEVRAWTEEWEMELASAVEVGREGEEKVRWQLWTKETAGSRPGSALGENSGEGMGGFDSESARMGATGSTDATRAGGVRADAADWVLFANGMDAYICRDSMLSFGNKRPLANIRRGRPVGTHVVRGFQQEVWERLNPSVKKRKVPASGVSATGRKWSTSSTVDSREKKGSRSTRRPVSASPAPVLTPSGSVREEMEGLGPDDEDRIPVTDLFLVIHGIGQKLSERVESFHFTHAINSFRRHINVELKNPAVRPHLRDGGKVGMMVLPVNWRHNLSFEDGLPNSSSTPSDFTLADITPPSIPAVRNLIGDVMLDIPYYLSHHKQKMIRAVVKEANRVWRLWCANNPGFEKVGRVHIIAHSLGTAIAMDILSQQPTSLDREWEGLTVGRGGKGGTGWGRDGGKDVGVEDQFDFDTKRTLLPRRGRNKPGSDGSDQDPGVTAEAGTYGCMAADNIYNVMHQSDPIAYRLNPTVDVDYATSLRTAYVPSTATTFFDTLSSTFRSVLPSSAPSYGAPGTVPAPPPIPRLPSTIELETHDFSREELAEKRLYLLNDNGQIDWFLQEGQGALENQYLNMLGAHSSYWESRDFVRFCVVEAGRREGRAGALKGMSVAKRRGWGK</sequence>
<dbReference type="PANTHER" id="PTHR23509:SF6">
    <property type="entry name" value="PHOSPHOLIPASE C1020.13C-RELATED"/>
    <property type="match status" value="1"/>
</dbReference>
<organism evidence="3 4">
    <name type="scientific">Discina gigas</name>
    <dbReference type="NCBI Taxonomy" id="1032678"/>
    <lineage>
        <taxon>Eukaryota</taxon>
        <taxon>Fungi</taxon>
        <taxon>Dikarya</taxon>
        <taxon>Ascomycota</taxon>
        <taxon>Pezizomycotina</taxon>
        <taxon>Pezizomycetes</taxon>
        <taxon>Pezizales</taxon>
        <taxon>Discinaceae</taxon>
        <taxon>Discina</taxon>
    </lineage>
</organism>
<dbReference type="PROSITE" id="PS51043">
    <property type="entry name" value="DDHD"/>
    <property type="match status" value="1"/>
</dbReference>
<feature type="compositionally biased region" description="Polar residues" evidence="1">
    <location>
        <begin position="214"/>
        <end position="246"/>
    </location>
</feature>
<dbReference type="Pfam" id="PF02862">
    <property type="entry name" value="DDHD"/>
    <property type="match status" value="2"/>
</dbReference>
<protein>
    <recommendedName>
        <fullName evidence="2">DDHD domain-containing protein</fullName>
    </recommendedName>
</protein>
<evidence type="ECO:0000313" key="4">
    <source>
        <dbReference type="Proteomes" id="UP001447188"/>
    </source>
</evidence>
<gene>
    <name evidence="3" type="ORF">Q9L58_002726</name>
</gene>
<evidence type="ECO:0000313" key="3">
    <source>
        <dbReference type="EMBL" id="KAL0638269.1"/>
    </source>
</evidence>
<feature type="compositionally biased region" description="Low complexity" evidence="1">
    <location>
        <begin position="259"/>
        <end position="269"/>
    </location>
</feature>
<dbReference type="SMART" id="SM01127">
    <property type="entry name" value="DDHD"/>
    <property type="match status" value="1"/>
</dbReference>
<dbReference type="InterPro" id="IPR004177">
    <property type="entry name" value="DDHD_dom"/>
</dbReference>
<feature type="region of interest" description="Disordered" evidence="1">
    <location>
        <begin position="478"/>
        <end position="542"/>
    </location>
</feature>
<dbReference type="EMBL" id="JBBBZM010000024">
    <property type="protein sequence ID" value="KAL0638269.1"/>
    <property type="molecule type" value="Genomic_DNA"/>
</dbReference>
<accession>A0ABR3GQR0</accession>
<feature type="region of interest" description="Disordered" evidence="1">
    <location>
        <begin position="214"/>
        <end position="278"/>
    </location>
</feature>
<dbReference type="InterPro" id="IPR058055">
    <property type="entry name" value="PA-PLA1"/>
</dbReference>
<feature type="domain" description="DDHD" evidence="2">
    <location>
        <begin position="748"/>
        <end position="934"/>
    </location>
</feature>
<feature type="compositionally biased region" description="Gly residues" evidence="1">
    <location>
        <begin position="724"/>
        <end position="736"/>
    </location>
</feature>
<name>A0ABR3GQR0_9PEZI</name>
<feature type="region of interest" description="Disordered" evidence="1">
    <location>
        <begin position="150"/>
        <end position="169"/>
    </location>
</feature>
<keyword evidence="4" id="KW-1185">Reference proteome</keyword>
<evidence type="ECO:0000259" key="2">
    <source>
        <dbReference type="PROSITE" id="PS51043"/>
    </source>
</evidence>
<dbReference type="Proteomes" id="UP001447188">
    <property type="component" value="Unassembled WGS sequence"/>
</dbReference>
<feature type="compositionally biased region" description="Low complexity" evidence="1">
    <location>
        <begin position="151"/>
        <end position="169"/>
    </location>
</feature>
<reference evidence="3 4" key="1">
    <citation type="submission" date="2024-02" db="EMBL/GenBank/DDBJ databases">
        <title>Discinaceae phylogenomics.</title>
        <authorList>
            <person name="Dirks A.C."/>
            <person name="James T.Y."/>
        </authorList>
    </citation>
    <scope>NUCLEOTIDE SEQUENCE [LARGE SCALE GENOMIC DNA]</scope>
    <source>
        <strain evidence="3 4">ACD0624</strain>
    </source>
</reference>
<proteinExistence type="predicted"/>
<evidence type="ECO:0000256" key="1">
    <source>
        <dbReference type="SAM" id="MobiDB-lite"/>
    </source>
</evidence>
<feature type="region of interest" description="Disordered" evidence="1">
    <location>
        <begin position="723"/>
        <end position="778"/>
    </location>
</feature>
<comment type="caution">
    <text evidence="3">The sequence shown here is derived from an EMBL/GenBank/DDBJ whole genome shotgun (WGS) entry which is preliminary data.</text>
</comment>